<evidence type="ECO:0008006" key="3">
    <source>
        <dbReference type="Google" id="ProtNLM"/>
    </source>
</evidence>
<dbReference type="NCBIfam" id="NF046040">
    <property type="entry name" value="RelB_antitoxin"/>
    <property type="match status" value="1"/>
</dbReference>
<evidence type="ECO:0000313" key="2">
    <source>
        <dbReference type="Proteomes" id="UP000004315"/>
    </source>
</evidence>
<dbReference type="HOGENOM" id="CLU_155311_8_1_9"/>
<accession>B7CDI2</accession>
<sequence length="93" mass="10961">MNFNYIIVLQVIHKRGGLIMTTISLRVNDDESKLIHDYVSVNQLNMSQFIRDAVLDKIENDLDLDEDRILYAFEKAKQEKTYDHTEVWEMLGV</sequence>
<dbReference type="InterPro" id="IPR046257">
    <property type="entry name" value="DUF6290"/>
</dbReference>
<dbReference type="eggNOG" id="ENOG50303PQ">
    <property type="taxonomic scope" value="Bacteria"/>
</dbReference>
<comment type="caution">
    <text evidence="1">The sequence shown here is derived from an EMBL/GenBank/DDBJ whole genome shotgun (WGS) entry which is preliminary data.</text>
</comment>
<dbReference type="STRING" id="518637.EUBIFOR_02265"/>
<organism evidence="1 2">
    <name type="scientific">Holdemanella biformis DSM 3989</name>
    <dbReference type="NCBI Taxonomy" id="518637"/>
    <lineage>
        <taxon>Bacteria</taxon>
        <taxon>Bacillati</taxon>
        <taxon>Bacillota</taxon>
        <taxon>Erysipelotrichia</taxon>
        <taxon>Erysipelotrichales</taxon>
        <taxon>Erysipelotrichaceae</taxon>
        <taxon>Holdemanella</taxon>
    </lineage>
</organism>
<dbReference type="Proteomes" id="UP000004315">
    <property type="component" value="Unassembled WGS sequence"/>
</dbReference>
<dbReference type="Pfam" id="PF19807">
    <property type="entry name" value="DUF6290"/>
    <property type="match status" value="1"/>
</dbReference>
<dbReference type="AlphaFoldDB" id="B7CDI2"/>
<gene>
    <name evidence="1" type="ORF">EUBIFOR_02265</name>
</gene>
<evidence type="ECO:0000313" key="1">
    <source>
        <dbReference type="EMBL" id="EEC89171.1"/>
    </source>
</evidence>
<protein>
    <recommendedName>
        <fullName evidence="3">Toxin-antitoxin system, antitoxin component, ribbon-helix-helix domain protein</fullName>
    </recommendedName>
</protein>
<proteinExistence type="predicted"/>
<reference evidence="1 2" key="1">
    <citation type="submission" date="2008-11" db="EMBL/GenBank/DDBJ databases">
        <title>Draft genome sequence of Eubacterium biforme (DSM 3989).</title>
        <authorList>
            <person name="Sudarsanam P."/>
            <person name="Ley R."/>
            <person name="Guruge J."/>
            <person name="Turnbaugh P.J."/>
            <person name="Mahowald M."/>
            <person name="Liep D."/>
            <person name="Gordon J."/>
        </authorList>
    </citation>
    <scope>NUCLEOTIDE SEQUENCE [LARGE SCALE GENOMIC DNA]</scope>
    <source>
        <strain evidence="1 2">DSM 3989</strain>
    </source>
</reference>
<name>B7CDI2_9FIRM</name>
<dbReference type="EMBL" id="ABYT01000116">
    <property type="protein sequence ID" value="EEC89171.1"/>
    <property type="molecule type" value="Genomic_DNA"/>
</dbReference>
<keyword evidence="2" id="KW-1185">Reference proteome</keyword>